<evidence type="ECO:0000259" key="1">
    <source>
        <dbReference type="Pfam" id="PF02214"/>
    </source>
</evidence>
<evidence type="ECO:0000313" key="2">
    <source>
        <dbReference type="EMBL" id="VDM84966.1"/>
    </source>
</evidence>
<accession>A0A3P7JNL7</accession>
<dbReference type="InterPro" id="IPR003131">
    <property type="entry name" value="T1-type_BTB"/>
</dbReference>
<proteinExistence type="predicted"/>
<dbReference type="InterPro" id="IPR045068">
    <property type="entry name" value="BACURD1-3"/>
</dbReference>
<reference evidence="2 3" key="1">
    <citation type="submission" date="2018-11" db="EMBL/GenBank/DDBJ databases">
        <authorList>
            <consortium name="Pathogen Informatics"/>
        </authorList>
    </citation>
    <scope>NUCLEOTIDE SEQUENCE [LARGE SCALE GENOMIC DNA]</scope>
</reference>
<gene>
    <name evidence="2" type="ORF">SVUK_LOCUS19964</name>
</gene>
<sequence length="102" mass="11304">MSANVITLNVGGKIFATTAGTLREATKLSQFVKDSSSLLEDGDDSKRTETLFIDRDPTYFAMLLKYLRDGKVRLSMCAKDIEGLREEAEARLIQPSIILCNS</sequence>
<dbReference type="PANTHER" id="PTHR11145">
    <property type="entry name" value="BTB/POZ DOMAIN-CONTAINING ADAPTER FOR CUL3-MEDIATED RHOA DEGRADATION PROTEIN FAMILY MEMBER"/>
    <property type="match status" value="1"/>
</dbReference>
<organism evidence="2 3">
    <name type="scientific">Strongylus vulgaris</name>
    <name type="common">Blood worm</name>
    <dbReference type="NCBI Taxonomy" id="40348"/>
    <lineage>
        <taxon>Eukaryota</taxon>
        <taxon>Metazoa</taxon>
        <taxon>Ecdysozoa</taxon>
        <taxon>Nematoda</taxon>
        <taxon>Chromadorea</taxon>
        <taxon>Rhabditida</taxon>
        <taxon>Rhabditina</taxon>
        <taxon>Rhabditomorpha</taxon>
        <taxon>Strongyloidea</taxon>
        <taxon>Strongylidae</taxon>
        <taxon>Strongylus</taxon>
    </lineage>
</organism>
<dbReference type="CDD" id="cd18316">
    <property type="entry name" value="BTB_POZ_KCTD-like"/>
    <property type="match status" value="1"/>
</dbReference>
<dbReference type="Proteomes" id="UP000270094">
    <property type="component" value="Unassembled WGS sequence"/>
</dbReference>
<name>A0A3P7JNL7_STRVU</name>
<dbReference type="Pfam" id="PF02214">
    <property type="entry name" value="BTB_2"/>
    <property type="match status" value="1"/>
</dbReference>
<dbReference type="Gene3D" id="3.30.710.10">
    <property type="entry name" value="Potassium Channel Kv1.1, Chain A"/>
    <property type="match status" value="1"/>
</dbReference>
<feature type="domain" description="Potassium channel tetramerisation-type BTB" evidence="1">
    <location>
        <begin position="6"/>
        <end position="89"/>
    </location>
</feature>
<dbReference type="GO" id="GO:0051260">
    <property type="term" value="P:protein homooligomerization"/>
    <property type="evidence" value="ECO:0007669"/>
    <property type="project" value="InterPro"/>
</dbReference>
<keyword evidence="3" id="KW-1185">Reference proteome</keyword>
<dbReference type="AlphaFoldDB" id="A0A3P7JNL7"/>
<dbReference type="PANTHER" id="PTHR11145:SF8">
    <property type="entry name" value="RE57120P"/>
    <property type="match status" value="1"/>
</dbReference>
<evidence type="ECO:0000313" key="3">
    <source>
        <dbReference type="Proteomes" id="UP000270094"/>
    </source>
</evidence>
<dbReference type="InterPro" id="IPR011333">
    <property type="entry name" value="SKP1/BTB/POZ_sf"/>
</dbReference>
<dbReference type="OrthoDB" id="1244179at2759"/>
<protein>
    <recommendedName>
        <fullName evidence="1">Potassium channel tetramerisation-type BTB domain-containing protein</fullName>
    </recommendedName>
</protein>
<dbReference type="EMBL" id="UYYB01134872">
    <property type="protein sequence ID" value="VDM84966.1"/>
    <property type="molecule type" value="Genomic_DNA"/>
</dbReference>
<dbReference type="SUPFAM" id="SSF54695">
    <property type="entry name" value="POZ domain"/>
    <property type="match status" value="1"/>
</dbReference>